<accession>A0A975U0E9</accession>
<keyword evidence="1" id="KW-0812">Transmembrane</keyword>
<dbReference type="EMBL" id="CP076448">
    <property type="protein sequence ID" value="QXM23547.1"/>
    <property type="molecule type" value="Genomic_DNA"/>
</dbReference>
<dbReference type="Proteomes" id="UP000694001">
    <property type="component" value="Chromosome"/>
</dbReference>
<keyword evidence="1" id="KW-1133">Transmembrane helix</keyword>
<sequence length="79" mass="8414">MILWRLLQAIAVLALIACLDLATKATPLRGEGWNAGRLLYAGSGIVTALTLFALAAIGIGQARLRAQLERIEAALSKRD</sequence>
<name>A0A975U0E9_9PROT</name>
<gene>
    <name evidence="2" type="ORF">KO353_09420</name>
</gene>
<evidence type="ECO:0000313" key="2">
    <source>
        <dbReference type="EMBL" id="QXM23547.1"/>
    </source>
</evidence>
<keyword evidence="1" id="KW-0472">Membrane</keyword>
<organism evidence="2 3">
    <name type="scientific">Elioraea tepida</name>
    <dbReference type="NCBI Taxonomy" id="2843330"/>
    <lineage>
        <taxon>Bacteria</taxon>
        <taxon>Pseudomonadati</taxon>
        <taxon>Pseudomonadota</taxon>
        <taxon>Alphaproteobacteria</taxon>
        <taxon>Acetobacterales</taxon>
        <taxon>Elioraeaceae</taxon>
        <taxon>Elioraea</taxon>
    </lineage>
</organism>
<reference evidence="2" key="1">
    <citation type="submission" date="2021-06" db="EMBL/GenBank/DDBJ databases">
        <title>Elioraea tepida, sp. nov., a moderately thermophilic aerobic anoxygenic phototrophic bacterium isolated from an alkaline siliceous hot spring mat community in Yellowstone National Park, WY, USA.</title>
        <authorList>
            <person name="Saini M.K."/>
            <person name="Yoshida S."/>
            <person name="Sebastian A."/>
            <person name="Hirose S."/>
            <person name="Hara E."/>
            <person name="Tamaki H."/>
            <person name="Soulier N.T."/>
            <person name="Albert I."/>
            <person name="Hanada S."/>
            <person name="Bryant D.A."/>
            <person name="Tank M."/>
        </authorList>
    </citation>
    <scope>NUCLEOTIDE SEQUENCE</scope>
    <source>
        <strain evidence="2">MS-P2</strain>
    </source>
</reference>
<evidence type="ECO:0000313" key="3">
    <source>
        <dbReference type="Proteomes" id="UP000694001"/>
    </source>
</evidence>
<dbReference type="KEGG" id="elio:KO353_09420"/>
<dbReference type="AlphaFoldDB" id="A0A975U0E9"/>
<feature type="transmembrane region" description="Helical" evidence="1">
    <location>
        <begin position="38"/>
        <end position="60"/>
    </location>
</feature>
<evidence type="ECO:0000256" key="1">
    <source>
        <dbReference type="SAM" id="Phobius"/>
    </source>
</evidence>
<dbReference type="PROSITE" id="PS51257">
    <property type="entry name" value="PROKAR_LIPOPROTEIN"/>
    <property type="match status" value="1"/>
</dbReference>
<dbReference type="RefSeq" id="WP_218284411.1">
    <property type="nucleotide sequence ID" value="NZ_CP076448.1"/>
</dbReference>
<proteinExistence type="predicted"/>
<protein>
    <submittedName>
        <fullName evidence="2">Uncharacterized protein</fullName>
    </submittedName>
</protein>
<keyword evidence="3" id="KW-1185">Reference proteome</keyword>